<evidence type="ECO:0000313" key="1">
    <source>
        <dbReference type="EMBL" id="KAB5541709.1"/>
    </source>
</evidence>
<gene>
    <name evidence="1" type="ORF">DKX38_014683</name>
</gene>
<evidence type="ECO:0000313" key="2">
    <source>
        <dbReference type="Proteomes" id="UP000326939"/>
    </source>
</evidence>
<dbReference type="Proteomes" id="UP000326939">
    <property type="component" value="Chromosome 9"/>
</dbReference>
<organism evidence="1 2">
    <name type="scientific">Salix brachista</name>
    <dbReference type="NCBI Taxonomy" id="2182728"/>
    <lineage>
        <taxon>Eukaryota</taxon>
        <taxon>Viridiplantae</taxon>
        <taxon>Streptophyta</taxon>
        <taxon>Embryophyta</taxon>
        <taxon>Tracheophyta</taxon>
        <taxon>Spermatophyta</taxon>
        <taxon>Magnoliopsida</taxon>
        <taxon>eudicotyledons</taxon>
        <taxon>Gunneridae</taxon>
        <taxon>Pentapetalae</taxon>
        <taxon>rosids</taxon>
        <taxon>fabids</taxon>
        <taxon>Malpighiales</taxon>
        <taxon>Salicaceae</taxon>
        <taxon>Saliceae</taxon>
        <taxon>Salix</taxon>
    </lineage>
</organism>
<proteinExistence type="predicted"/>
<keyword evidence="2" id="KW-1185">Reference proteome</keyword>
<dbReference type="AlphaFoldDB" id="A0A5N5LG24"/>
<protein>
    <submittedName>
        <fullName evidence="1">Uncharacterized protein</fullName>
    </submittedName>
</protein>
<name>A0A5N5LG24_9ROSI</name>
<accession>A0A5N5LG24</accession>
<comment type="caution">
    <text evidence="1">The sequence shown here is derived from an EMBL/GenBank/DDBJ whole genome shotgun (WGS) entry which is preliminary data.</text>
</comment>
<reference evidence="2" key="1">
    <citation type="journal article" date="2019" name="Gigascience">
        <title>De novo genome assembly of the endangered Acer yangbiense, a plant species with extremely small populations endemic to Yunnan Province, China.</title>
        <authorList>
            <person name="Yang J."/>
            <person name="Wariss H.M."/>
            <person name="Tao L."/>
            <person name="Zhang R."/>
            <person name="Yun Q."/>
            <person name="Hollingsworth P."/>
            <person name="Dao Z."/>
            <person name="Luo G."/>
            <person name="Guo H."/>
            <person name="Ma Y."/>
            <person name="Sun W."/>
        </authorList>
    </citation>
    <scope>NUCLEOTIDE SEQUENCE [LARGE SCALE GENOMIC DNA]</scope>
    <source>
        <strain evidence="2">cv. br00</strain>
    </source>
</reference>
<dbReference type="EMBL" id="VDCV01000009">
    <property type="protein sequence ID" value="KAB5541709.1"/>
    <property type="molecule type" value="Genomic_DNA"/>
</dbReference>
<sequence>MANWVSAGRSTSNIIRATLRATTKSASPAARVSVTPFSSIRLPNLTLRCHSRISSSRLVRRELSSLLPVHSAIASACLVSKLPSELNTSSEELEDLFSLSMFLCNLDNLTTKYHPQVASSGPGNLVLNKWRGRRHGACEITFGKFAVAKS</sequence>